<organism evidence="1 2">
    <name type="scientific">Asterophora parasitica</name>
    <dbReference type="NCBI Taxonomy" id="117018"/>
    <lineage>
        <taxon>Eukaryota</taxon>
        <taxon>Fungi</taxon>
        <taxon>Dikarya</taxon>
        <taxon>Basidiomycota</taxon>
        <taxon>Agaricomycotina</taxon>
        <taxon>Agaricomycetes</taxon>
        <taxon>Agaricomycetidae</taxon>
        <taxon>Agaricales</taxon>
        <taxon>Tricholomatineae</taxon>
        <taxon>Lyophyllaceae</taxon>
        <taxon>Asterophora</taxon>
    </lineage>
</organism>
<dbReference type="Proteomes" id="UP000775547">
    <property type="component" value="Unassembled WGS sequence"/>
</dbReference>
<evidence type="ECO:0000313" key="2">
    <source>
        <dbReference type="Proteomes" id="UP000775547"/>
    </source>
</evidence>
<protein>
    <submittedName>
        <fullName evidence="1">Uncharacterized protein</fullName>
    </submittedName>
</protein>
<dbReference type="AlphaFoldDB" id="A0A9P7K6K2"/>
<sequence length="138" mass="15456">MLQNPDIQPTTSLNRWIVTVLMFYFELVHIKGDSPPGLEEDEDIFADWVDCMHGFMHIIQPLVPAPSLPPFVLALAGAWVSSEEEGAKNEEDHFAKPRVQLDKQVGMMDPTQNGSENSYDIVPRSVTAIADNLHVDQI</sequence>
<accession>A0A9P7K6K2</accession>
<comment type="caution">
    <text evidence="1">The sequence shown here is derived from an EMBL/GenBank/DDBJ whole genome shotgun (WGS) entry which is preliminary data.</text>
</comment>
<dbReference type="EMBL" id="JABCKV010000952">
    <property type="protein sequence ID" value="KAG5640256.1"/>
    <property type="molecule type" value="Genomic_DNA"/>
</dbReference>
<name>A0A9P7K6K2_9AGAR</name>
<keyword evidence="2" id="KW-1185">Reference proteome</keyword>
<proteinExistence type="predicted"/>
<reference evidence="1" key="2">
    <citation type="submission" date="2021-10" db="EMBL/GenBank/DDBJ databases">
        <title>Phylogenomics reveals ancestral predisposition of the termite-cultivated fungus Termitomyces towards a domesticated lifestyle.</title>
        <authorList>
            <person name="Auxier B."/>
            <person name="Grum-Grzhimaylo A."/>
            <person name="Cardenas M.E."/>
            <person name="Lodge J.D."/>
            <person name="Laessoe T."/>
            <person name="Pedersen O."/>
            <person name="Smith M.E."/>
            <person name="Kuyper T.W."/>
            <person name="Franco-Molano E.A."/>
            <person name="Baroni T.J."/>
            <person name="Aanen D.K."/>
        </authorList>
    </citation>
    <scope>NUCLEOTIDE SEQUENCE</scope>
    <source>
        <strain evidence="1">AP01</strain>
        <tissue evidence="1">Mycelium</tissue>
    </source>
</reference>
<reference evidence="1" key="1">
    <citation type="submission" date="2020-07" db="EMBL/GenBank/DDBJ databases">
        <authorList>
            <person name="Nieuwenhuis M."/>
            <person name="Van De Peppel L.J.J."/>
        </authorList>
    </citation>
    <scope>NUCLEOTIDE SEQUENCE</scope>
    <source>
        <strain evidence="1">AP01</strain>
        <tissue evidence="1">Mycelium</tissue>
    </source>
</reference>
<evidence type="ECO:0000313" key="1">
    <source>
        <dbReference type="EMBL" id="KAG5640256.1"/>
    </source>
</evidence>
<gene>
    <name evidence="1" type="ORF">DXG03_009637</name>
</gene>
<dbReference type="OrthoDB" id="3064731at2759"/>